<feature type="region of interest" description="Disordered" evidence="7">
    <location>
        <begin position="42"/>
        <end position="61"/>
    </location>
</feature>
<feature type="region of interest" description="Disordered" evidence="7">
    <location>
        <begin position="1"/>
        <end position="25"/>
    </location>
</feature>
<evidence type="ECO:0000256" key="3">
    <source>
        <dbReference type="ARBA" id="ARBA00022692"/>
    </source>
</evidence>
<dbReference type="InterPro" id="IPR002524">
    <property type="entry name" value="Cation_efflux"/>
</dbReference>
<dbReference type="SUPFAM" id="SSF161111">
    <property type="entry name" value="Cation efflux protein transmembrane domain-like"/>
    <property type="match status" value="1"/>
</dbReference>
<evidence type="ECO:0000256" key="8">
    <source>
        <dbReference type="SAM" id="Phobius"/>
    </source>
</evidence>
<evidence type="ECO:0000313" key="11">
    <source>
        <dbReference type="Proteomes" id="UP000001542"/>
    </source>
</evidence>
<dbReference type="InterPro" id="IPR027469">
    <property type="entry name" value="Cation_efflux_TMD_sf"/>
</dbReference>
<feature type="transmembrane region" description="Helical" evidence="8">
    <location>
        <begin position="138"/>
        <end position="160"/>
    </location>
</feature>
<dbReference type="FunCoup" id="A2FW10">
    <property type="interactions" value="143"/>
</dbReference>
<reference evidence="10" key="2">
    <citation type="journal article" date="2007" name="Science">
        <title>Draft genome sequence of the sexually transmitted pathogen Trichomonas vaginalis.</title>
        <authorList>
            <person name="Carlton J.M."/>
            <person name="Hirt R.P."/>
            <person name="Silva J.C."/>
            <person name="Delcher A.L."/>
            <person name="Schatz M."/>
            <person name="Zhao Q."/>
            <person name="Wortman J.R."/>
            <person name="Bidwell S.L."/>
            <person name="Alsmark U.C.M."/>
            <person name="Besteiro S."/>
            <person name="Sicheritz-Ponten T."/>
            <person name="Noel C.J."/>
            <person name="Dacks J.B."/>
            <person name="Foster P.G."/>
            <person name="Simillion C."/>
            <person name="Van de Peer Y."/>
            <person name="Miranda-Saavedra D."/>
            <person name="Barton G.J."/>
            <person name="Westrop G.D."/>
            <person name="Mueller S."/>
            <person name="Dessi D."/>
            <person name="Fiori P.L."/>
            <person name="Ren Q."/>
            <person name="Paulsen I."/>
            <person name="Zhang H."/>
            <person name="Bastida-Corcuera F.D."/>
            <person name="Simoes-Barbosa A."/>
            <person name="Brown M.T."/>
            <person name="Hayes R.D."/>
            <person name="Mukherjee M."/>
            <person name="Okumura C.Y."/>
            <person name="Schneider R."/>
            <person name="Smith A.J."/>
            <person name="Vanacova S."/>
            <person name="Villalvazo M."/>
            <person name="Haas B.J."/>
            <person name="Pertea M."/>
            <person name="Feldblyum T.V."/>
            <person name="Utterback T.R."/>
            <person name="Shu C.L."/>
            <person name="Osoegawa K."/>
            <person name="de Jong P.J."/>
            <person name="Hrdy I."/>
            <person name="Horvathova L."/>
            <person name="Zubacova Z."/>
            <person name="Dolezal P."/>
            <person name="Malik S.B."/>
            <person name="Logsdon J.M. Jr."/>
            <person name="Henze K."/>
            <person name="Gupta A."/>
            <person name="Wang C.C."/>
            <person name="Dunne R.L."/>
            <person name="Upcroft J.A."/>
            <person name="Upcroft P."/>
            <person name="White O."/>
            <person name="Salzberg S.L."/>
            <person name="Tang P."/>
            <person name="Chiu C.-H."/>
            <person name="Lee Y.-S."/>
            <person name="Embley T.M."/>
            <person name="Coombs G.H."/>
            <person name="Mottram J.C."/>
            <person name="Tachezy J."/>
            <person name="Fraser-Liggett C.M."/>
            <person name="Johnson P.J."/>
        </authorList>
    </citation>
    <scope>NUCLEOTIDE SEQUENCE [LARGE SCALE GENOMIC DNA]</scope>
    <source>
        <strain evidence="10">G3</strain>
    </source>
</reference>
<dbReference type="NCBIfam" id="TIGR01297">
    <property type="entry name" value="CDF"/>
    <property type="match status" value="1"/>
</dbReference>
<feature type="region of interest" description="Disordered" evidence="7">
    <location>
        <begin position="392"/>
        <end position="438"/>
    </location>
</feature>
<feature type="transmembrane region" description="Helical" evidence="8">
    <location>
        <begin position="71"/>
        <end position="91"/>
    </location>
</feature>
<evidence type="ECO:0000256" key="4">
    <source>
        <dbReference type="ARBA" id="ARBA00022833"/>
    </source>
</evidence>
<evidence type="ECO:0000256" key="5">
    <source>
        <dbReference type="ARBA" id="ARBA00022989"/>
    </source>
</evidence>
<dbReference type="eggNOG" id="KOG1483">
    <property type="taxonomic scope" value="Eukaryota"/>
</dbReference>
<dbReference type="Pfam" id="PF01545">
    <property type="entry name" value="Cation_efflux"/>
    <property type="match status" value="1"/>
</dbReference>
<dbReference type="InParanoid" id="A2FW10"/>
<feature type="transmembrane region" description="Helical" evidence="8">
    <location>
        <begin position="235"/>
        <end position="252"/>
    </location>
</feature>
<keyword evidence="5 8" id="KW-1133">Transmembrane helix</keyword>
<evidence type="ECO:0000256" key="6">
    <source>
        <dbReference type="ARBA" id="ARBA00023136"/>
    </source>
</evidence>
<dbReference type="PANTHER" id="PTHR45820:SF4">
    <property type="entry name" value="ZINC TRANSPORTER 63C, ISOFORM F"/>
    <property type="match status" value="1"/>
</dbReference>
<dbReference type="RefSeq" id="XP_001303831.1">
    <property type="nucleotide sequence ID" value="XM_001303830.1"/>
</dbReference>
<accession>A2FW10</accession>
<dbReference type="GO" id="GO:0005385">
    <property type="term" value="F:zinc ion transmembrane transporter activity"/>
    <property type="evidence" value="ECO:0000318"/>
    <property type="project" value="GO_Central"/>
</dbReference>
<dbReference type="OMA" id="RCIENDS"/>
<evidence type="ECO:0000256" key="7">
    <source>
        <dbReference type="SAM" id="MobiDB-lite"/>
    </source>
</evidence>
<evidence type="ECO:0000313" key="10">
    <source>
        <dbReference type="EMBL" id="EAX90901.1"/>
    </source>
</evidence>
<comment type="subcellular location">
    <subcellularLocation>
        <location evidence="1">Membrane</location>
        <topology evidence="1">Multi-pass membrane protein</topology>
    </subcellularLocation>
</comment>
<dbReference type="SMR" id="A2FW10"/>
<sequence>MSSSGDGHHHHHHSHSEHNNDPNVALLEPEDCQHFLEYAEHEEHEHEHDHDHHHGHDHDHNHAAQGVTWRLITMIVLTGVFFLAELITGFVTKSLSLQSDAWHMLSDEASLVIGLIAHEKAKRPPTDKYTFGLARSEVIGGFTNSVFLLAVCLTILFEAIERFIKVEEIVEPLALLIVGGLGLLVNFIGMFIFHNHSHSDNLKGVFLHITGDFLGSVAVCISACVCLWTKWEGRFYLDPACSILIFCILIYGSQNLLRRTGSVLLETCPPGVDVNSMKIDLMKIEGMVAVHELHVWELCKERYLALLHIVVDSKDRNKKVLEQTHNVMIAHKIFSTTVQIEFVDDFPQGTDHIGSCFYATSFGSDKRIFQTPPVYQHSIGCPHVNLLSAAGEHHEDHDHDHDHHDHHDHDNNHHSHDHNHGSSDQIDVNEQPHDHIEP</sequence>
<proteinExistence type="inferred from homology"/>
<dbReference type="STRING" id="5722.A2FW10"/>
<dbReference type="EMBL" id="DS114074">
    <property type="protein sequence ID" value="EAX90901.1"/>
    <property type="molecule type" value="Genomic_DNA"/>
</dbReference>
<keyword evidence="11" id="KW-1185">Reference proteome</keyword>
<reference evidence="10" key="1">
    <citation type="submission" date="2006-10" db="EMBL/GenBank/DDBJ databases">
        <authorList>
            <person name="Amadeo P."/>
            <person name="Zhao Q."/>
            <person name="Wortman J."/>
            <person name="Fraser-Liggett C."/>
            <person name="Carlton J."/>
        </authorList>
    </citation>
    <scope>NUCLEOTIDE SEQUENCE</scope>
    <source>
        <strain evidence="10">G3</strain>
    </source>
</reference>
<dbReference type="AlphaFoldDB" id="A2FW10"/>
<organism evidence="10 11">
    <name type="scientific">Trichomonas vaginalis (strain ATCC PRA-98 / G3)</name>
    <dbReference type="NCBI Taxonomy" id="412133"/>
    <lineage>
        <taxon>Eukaryota</taxon>
        <taxon>Metamonada</taxon>
        <taxon>Parabasalia</taxon>
        <taxon>Trichomonadida</taxon>
        <taxon>Trichomonadidae</taxon>
        <taxon>Trichomonas</taxon>
    </lineage>
</organism>
<feature type="domain" description="Cation efflux protein transmembrane" evidence="9">
    <location>
        <begin position="71"/>
        <end position="265"/>
    </location>
</feature>
<comment type="similarity">
    <text evidence="2">Belongs to the cation diffusion facilitator (CDF) transporter (TC 2.A.4) family. SLC30A subfamily.</text>
</comment>
<gene>
    <name evidence="10" type="ORF">TVAG_228020</name>
</gene>
<feature type="transmembrane region" description="Helical" evidence="8">
    <location>
        <begin position="172"/>
        <end position="193"/>
    </location>
</feature>
<name>A2FW10_TRIV3</name>
<dbReference type="GO" id="GO:0005886">
    <property type="term" value="C:plasma membrane"/>
    <property type="evidence" value="ECO:0000318"/>
    <property type="project" value="GO_Central"/>
</dbReference>
<dbReference type="VEuPathDB" id="TrichDB:TVAG_228020"/>
<keyword evidence="4" id="KW-0862">Zinc</keyword>
<evidence type="ECO:0000256" key="1">
    <source>
        <dbReference type="ARBA" id="ARBA00004141"/>
    </source>
</evidence>
<keyword evidence="3 8" id="KW-0812">Transmembrane</keyword>
<dbReference type="GO" id="GO:0071577">
    <property type="term" value="P:zinc ion transmembrane transport"/>
    <property type="evidence" value="ECO:0000318"/>
    <property type="project" value="GO_Central"/>
</dbReference>
<dbReference type="PANTHER" id="PTHR45820">
    <property type="entry name" value="FI23527P1"/>
    <property type="match status" value="1"/>
</dbReference>
<dbReference type="VEuPathDB" id="TrichDB:TVAGG3_0699500"/>
<dbReference type="OrthoDB" id="9944568at2759"/>
<evidence type="ECO:0000259" key="9">
    <source>
        <dbReference type="Pfam" id="PF01545"/>
    </source>
</evidence>
<feature type="compositionally biased region" description="Basic and acidic residues" evidence="7">
    <location>
        <begin position="392"/>
        <end position="421"/>
    </location>
</feature>
<protein>
    <submittedName>
        <fullName evidence="10">Cation efflux family protein</fullName>
    </submittedName>
</protein>
<dbReference type="InterPro" id="IPR058533">
    <property type="entry name" value="Cation_efflux_TM"/>
</dbReference>
<dbReference type="Proteomes" id="UP000001542">
    <property type="component" value="Unassembled WGS sequence"/>
</dbReference>
<keyword evidence="6 8" id="KW-0472">Membrane</keyword>
<dbReference type="Gene3D" id="1.20.1510.10">
    <property type="entry name" value="Cation efflux protein transmembrane domain"/>
    <property type="match status" value="1"/>
</dbReference>
<evidence type="ECO:0000256" key="2">
    <source>
        <dbReference type="ARBA" id="ARBA00008873"/>
    </source>
</evidence>
<feature type="transmembrane region" description="Helical" evidence="8">
    <location>
        <begin position="205"/>
        <end position="228"/>
    </location>
</feature>
<dbReference type="KEGG" id="tva:4748593"/>